<evidence type="ECO:0000256" key="4">
    <source>
        <dbReference type="ARBA" id="ARBA00022692"/>
    </source>
</evidence>
<evidence type="ECO:0000313" key="11">
    <source>
        <dbReference type="Proteomes" id="UP000281553"/>
    </source>
</evidence>
<evidence type="ECO:0000256" key="3">
    <source>
        <dbReference type="ARBA" id="ARBA00022473"/>
    </source>
</evidence>
<gene>
    <name evidence="10" type="ORF">DILT_LOCUS13993</name>
</gene>
<organism evidence="10 11">
    <name type="scientific">Dibothriocephalus latus</name>
    <name type="common">Fish tapeworm</name>
    <name type="synonym">Diphyllobothrium latum</name>
    <dbReference type="NCBI Taxonomy" id="60516"/>
    <lineage>
        <taxon>Eukaryota</taxon>
        <taxon>Metazoa</taxon>
        <taxon>Spiralia</taxon>
        <taxon>Lophotrochozoa</taxon>
        <taxon>Platyhelminthes</taxon>
        <taxon>Cestoda</taxon>
        <taxon>Eucestoda</taxon>
        <taxon>Diphyllobothriidea</taxon>
        <taxon>Diphyllobothriidae</taxon>
        <taxon>Dibothriocephalus</taxon>
    </lineage>
</organism>
<feature type="non-terminal residue" evidence="10">
    <location>
        <position position="206"/>
    </location>
</feature>
<keyword evidence="7" id="KW-0675">Receptor</keyword>
<dbReference type="PROSITE" id="PS50261">
    <property type="entry name" value="G_PROTEIN_RECEP_F2_4"/>
    <property type="match status" value="1"/>
</dbReference>
<dbReference type="GO" id="GO:0042813">
    <property type="term" value="F:Wnt receptor activity"/>
    <property type="evidence" value="ECO:0007669"/>
    <property type="project" value="TreeGrafter"/>
</dbReference>
<dbReference type="InterPro" id="IPR017981">
    <property type="entry name" value="GPCR_2-like_7TM"/>
</dbReference>
<dbReference type="Gene3D" id="1.20.1070.10">
    <property type="entry name" value="Rhodopsin 7-helix transmembrane proteins"/>
    <property type="match status" value="1"/>
</dbReference>
<keyword evidence="11" id="KW-1185">Reference proteome</keyword>
<comment type="subcellular location">
    <subcellularLocation>
        <location evidence="1">Membrane</location>
        <topology evidence="1">Multi-pass membrane protein</topology>
    </subcellularLocation>
</comment>
<sequence length="206" mass="22305">MDKKLVGINESKTKCQAITASIKIQAVATGAFHFVAWFFPGAQAMTILTMSAVDGDPVGGLCYVGATSLTNLKAFVLAPLCFYLGLGTIFLLAGFVALFRIRSVIKLQAPSGAKTEKLEKLMIRISIFGVLYTVPAAVVIACVAYEMMNRETWQLVHNCRCTDSSLGHLYSAVDGQLSQELVRSAETILSEHKRLFKLGEPEGQPA</sequence>
<keyword evidence="5 8" id="KW-1133">Transmembrane helix</keyword>
<dbReference type="Pfam" id="PF01534">
    <property type="entry name" value="Frizzled"/>
    <property type="match status" value="1"/>
</dbReference>
<evidence type="ECO:0000256" key="1">
    <source>
        <dbReference type="ARBA" id="ARBA00004141"/>
    </source>
</evidence>
<dbReference type="GO" id="GO:0060070">
    <property type="term" value="P:canonical Wnt signaling pathway"/>
    <property type="evidence" value="ECO:0007669"/>
    <property type="project" value="TreeGrafter"/>
</dbReference>
<keyword evidence="3" id="KW-0217">Developmental protein</keyword>
<dbReference type="GO" id="GO:0035567">
    <property type="term" value="P:non-canonical Wnt signaling pathway"/>
    <property type="evidence" value="ECO:0007669"/>
    <property type="project" value="TreeGrafter"/>
</dbReference>
<keyword evidence="6 8" id="KW-0472">Membrane</keyword>
<dbReference type="SMART" id="SM01330">
    <property type="entry name" value="Frizzled"/>
    <property type="match status" value="1"/>
</dbReference>
<feature type="transmembrane region" description="Helical" evidence="8">
    <location>
        <begin position="121"/>
        <end position="145"/>
    </location>
</feature>
<reference evidence="10 11" key="1">
    <citation type="submission" date="2018-11" db="EMBL/GenBank/DDBJ databases">
        <authorList>
            <consortium name="Pathogen Informatics"/>
        </authorList>
    </citation>
    <scope>NUCLEOTIDE SEQUENCE [LARGE SCALE GENOMIC DNA]</scope>
</reference>
<evidence type="ECO:0000256" key="5">
    <source>
        <dbReference type="ARBA" id="ARBA00022989"/>
    </source>
</evidence>
<evidence type="ECO:0000313" key="10">
    <source>
        <dbReference type="EMBL" id="VDN22158.1"/>
    </source>
</evidence>
<comment type="similarity">
    <text evidence="2">Belongs to the G-protein coupled receptor Fz/Smo family.</text>
</comment>
<dbReference type="Proteomes" id="UP000281553">
    <property type="component" value="Unassembled WGS sequence"/>
</dbReference>
<proteinExistence type="inferred from homology"/>
<evidence type="ECO:0000256" key="7">
    <source>
        <dbReference type="ARBA" id="ARBA00023170"/>
    </source>
</evidence>
<evidence type="ECO:0000256" key="2">
    <source>
        <dbReference type="ARBA" id="ARBA00008077"/>
    </source>
</evidence>
<evidence type="ECO:0000256" key="8">
    <source>
        <dbReference type="SAM" id="Phobius"/>
    </source>
</evidence>
<name>A0A3P7MI82_DIBLA</name>
<accession>A0A3P7MI82</accession>
<protein>
    <recommendedName>
        <fullName evidence="9">G-protein coupled receptors family 2 profile 2 domain-containing protein</fullName>
    </recommendedName>
</protein>
<evidence type="ECO:0000256" key="6">
    <source>
        <dbReference type="ARBA" id="ARBA00023136"/>
    </source>
</evidence>
<dbReference type="PANTHER" id="PTHR11309:SF126">
    <property type="entry name" value="FRIZZLED-2"/>
    <property type="match status" value="1"/>
</dbReference>
<feature type="transmembrane region" description="Helical" evidence="8">
    <location>
        <begin position="80"/>
        <end position="101"/>
    </location>
</feature>
<evidence type="ECO:0000259" key="9">
    <source>
        <dbReference type="PROSITE" id="PS50261"/>
    </source>
</evidence>
<keyword evidence="4 8" id="KW-0812">Transmembrane</keyword>
<dbReference type="OrthoDB" id="10053709at2759"/>
<dbReference type="AlphaFoldDB" id="A0A3P7MI82"/>
<dbReference type="InterPro" id="IPR000539">
    <property type="entry name" value="Frizzled/Smoothened_7TM"/>
</dbReference>
<feature type="domain" description="G-protein coupled receptors family 2 profile 2" evidence="9">
    <location>
        <begin position="32"/>
        <end position="190"/>
    </location>
</feature>
<dbReference type="PRINTS" id="PR00489">
    <property type="entry name" value="FRIZZLED"/>
</dbReference>
<dbReference type="GO" id="GO:0017147">
    <property type="term" value="F:Wnt-protein binding"/>
    <property type="evidence" value="ECO:0007669"/>
    <property type="project" value="TreeGrafter"/>
</dbReference>
<dbReference type="PANTHER" id="PTHR11309">
    <property type="entry name" value="FRIZZLED"/>
    <property type="match status" value="1"/>
</dbReference>
<dbReference type="InterPro" id="IPR015526">
    <property type="entry name" value="Frizzled/SFRP"/>
</dbReference>
<dbReference type="GO" id="GO:0005886">
    <property type="term" value="C:plasma membrane"/>
    <property type="evidence" value="ECO:0007669"/>
    <property type="project" value="TreeGrafter"/>
</dbReference>
<dbReference type="EMBL" id="UYRU01072368">
    <property type="protein sequence ID" value="VDN22158.1"/>
    <property type="molecule type" value="Genomic_DNA"/>
</dbReference>